<keyword evidence="1" id="KW-1133">Transmembrane helix</keyword>
<accession>A0A9X4AES7</accession>
<dbReference type="Pfam" id="PF01569">
    <property type="entry name" value="PAP2"/>
    <property type="match status" value="1"/>
</dbReference>
<evidence type="ECO:0000256" key="1">
    <source>
        <dbReference type="SAM" id="Phobius"/>
    </source>
</evidence>
<dbReference type="PANTHER" id="PTHR14969:SF13">
    <property type="entry name" value="AT30094P"/>
    <property type="match status" value="1"/>
</dbReference>
<dbReference type="SMART" id="SM00014">
    <property type="entry name" value="acidPPc"/>
    <property type="match status" value="1"/>
</dbReference>
<dbReference type="SUPFAM" id="SSF48317">
    <property type="entry name" value="Acid phosphatase/Vanadium-dependent haloperoxidase"/>
    <property type="match status" value="1"/>
</dbReference>
<keyword evidence="4" id="KW-1185">Reference proteome</keyword>
<reference evidence="3" key="1">
    <citation type="submission" date="2022-06" db="EMBL/GenBank/DDBJ databases">
        <title>Aquibacillus sp. a new bacterium isolated from soil saline samples.</title>
        <authorList>
            <person name="Galisteo C."/>
            <person name="De La Haba R."/>
            <person name="Sanchez-Porro C."/>
            <person name="Ventosa A."/>
        </authorList>
    </citation>
    <scope>NUCLEOTIDE SEQUENCE</scope>
    <source>
        <strain evidence="3">3ASR75-54</strain>
    </source>
</reference>
<comment type="caution">
    <text evidence="3">The sequence shown here is derived from an EMBL/GenBank/DDBJ whole genome shotgun (WGS) entry which is preliminary data.</text>
</comment>
<feature type="transmembrane region" description="Helical" evidence="1">
    <location>
        <begin position="160"/>
        <end position="178"/>
    </location>
</feature>
<evidence type="ECO:0000259" key="2">
    <source>
        <dbReference type="SMART" id="SM00014"/>
    </source>
</evidence>
<dbReference type="Gene3D" id="1.20.144.10">
    <property type="entry name" value="Phosphatidic acid phosphatase type 2/haloperoxidase"/>
    <property type="match status" value="2"/>
</dbReference>
<feature type="transmembrane region" description="Helical" evidence="1">
    <location>
        <begin position="130"/>
        <end position="148"/>
    </location>
</feature>
<dbReference type="Proteomes" id="UP001145069">
    <property type="component" value="Unassembled WGS sequence"/>
</dbReference>
<protein>
    <submittedName>
        <fullName evidence="3">Phosphatase PAP2 family protein</fullName>
    </submittedName>
</protein>
<dbReference type="PANTHER" id="PTHR14969">
    <property type="entry name" value="SPHINGOSINE-1-PHOSPHATE PHOSPHOHYDROLASE"/>
    <property type="match status" value="1"/>
</dbReference>
<feature type="transmembrane region" description="Helical" evidence="1">
    <location>
        <begin position="66"/>
        <end position="83"/>
    </location>
</feature>
<dbReference type="AlphaFoldDB" id="A0A9X4AES7"/>
<keyword evidence="1" id="KW-0812">Transmembrane</keyword>
<dbReference type="InterPro" id="IPR036938">
    <property type="entry name" value="PAP2/HPO_sf"/>
</dbReference>
<proteinExistence type="predicted"/>
<dbReference type="InterPro" id="IPR000326">
    <property type="entry name" value="PAP2/HPO"/>
</dbReference>
<keyword evidence="1" id="KW-0472">Membrane</keyword>
<name>A0A9X4AES7_9BACI</name>
<organism evidence="3 4">
    <name type="scientific">Aquibacillus salsiterrae</name>
    <dbReference type="NCBI Taxonomy" id="2950439"/>
    <lineage>
        <taxon>Bacteria</taxon>
        <taxon>Bacillati</taxon>
        <taxon>Bacillota</taxon>
        <taxon>Bacilli</taxon>
        <taxon>Bacillales</taxon>
        <taxon>Bacillaceae</taxon>
        <taxon>Aquibacillus</taxon>
    </lineage>
</organism>
<gene>
    <name evidence="3" type="ORF">NC799_10085</name>
</gene>
<evidence type="ECO:0000313" key="4">
    <source>
        <dbReference type="Proteomes" id="UP001145069"/>
    </source>
</evidence>
<dbReference type="EMBL" id="JAMQKC010000007">
    <property type="protein sequence ID" value="MDC3417262.1"/>
    <property type="molecule type" value="Genomic_DNA"/>
</dbReference>
<evidence type="ECO:0000313" key="3">
    <source>
        <dbReference type="EMBL" id="MDC3417262.1"/>
    </source>
</evidence>
<feature type="transmembrane region" description="Helical" evidence="1">
    <location>
        <begin position="7"/>
        <end position="27"/>
    </location>
</feature>
<feature type="domain" description="Phosphatidic acid phosphatase type 2/haloperoxidase" evidence="2">
    <location>
        <begin position="87"/>
        <end position="201"/>
    </location>
</feature>
<dbReference type="RefSeq" id="WP_272446329.1">
    <property type="nucleotide sequence ID" value="NZ_JAMQKC010000007.1"/>
</dbReference>
<dbReference type="CDD" id="cd03392">
    <property type="entry name" value="PAP2_like_2"/>
    <property type="match status" value="1"/>
</dbReference>
<feature type="transmembrane region" description="Helical" evidence="1">
    <location>
        <begin position="190"/>
        <end position="208"/>
    </location>
</feature>
<sequence length="224" mass="25932">MNRSIRFNFYLSFLMLALVTGLVVLLRVRYTDMPIIDKWAMPFAVGLEDTVIFEVFRWITELGSSTFLTPLSILFAIGLWFYTKDWLASIVALVGPYLGHKLNYWIKINVERERPRIFAEAEGIGYSFPSGHAMISVIVYGLVIYFTIKYVKSTKLAFRINLIGIILIILIGMSRYVIRVHYLTDVLAGFAFGVVCLLLCIKIYEYLFTWKGKIVIWKSVSRRR</sequence>